<keyword evidence="1" id="KW-1133">Transmembrane helix</keyword>
<evidence type="ECO:0000313" key="3">
    <source>
        <dbReference type="Proteomes" id="UP000783287"/>
    </source>
</evidence>
<organism evidence="2 3">
    <name type="scientific">Candidatus Dojkabacteria bacterium</name>
    <dbReference type="NCBI Taxonomy" id="2099670"/>
    <lineage>
        <taxon>Bacteria</taxon>
        <taxon>Candidatus Dojkabacteria</taxon>
    </lineage>
</organism>
<name>A0A955RJ34_9BACT</name>
<evidence type="ECO:0000313" key="2">
    <source>
        <dbReference type="EMBL" id="MCA9383024.1"/>
    </source>
</evidence>
<protein>
    <submittedName>
        <fullName evidence="2">Uncharacterized protein</fullName>
    </submittedName>
</protein>
<accession>A0A955RJ34</accession>
<reference evidence="2" key="1">
    <citation type="submission" date="2020-04" db="EMBL/GenBank/DDBJ databases">
        <authorList>
            <person name="Zhang T."/>
        </authorList>
    </citation>
    <scope>NUCLEOTIDE SEQUENCE</scope>
    <source>
        <strain evidence="2">HKST-UBA14</strain>
    </source>
</reference>
<comment type="caution">
    <text evidence="2">The sequence shown here is derived from an EMBL/GenBank/DDBJ whole genome shotgun (WGS) entry which is preliminary data.</text>
</comment>
<keyword evidence="1" id="KW-0472">Membrane</keyword>
<proteinExistence type="predicted"/>
<dbReference type="Proteomes" id="UP000783287">
    <property type="component" value="Unassembled WGS sequence"/>
</dbReference>
<sequence>METPQQNNTVTPTPESNLLPEEVHSKKNNMFIVLLLFVVFGCLGIFVAAVFFLNDQVIVDPAVPDDAIVEPTINNEVTDTTDEVEPAQEASDNKEFSFELYFGSGANRQSATVTGMMPIGTKLDNTEDTEINTVTLTGDDYSLAFTMFYEGNVGPYEERVDIDDTSIDMLRIRTANESRYKYVNKDQFFEEEDFCNAPVYGNPPAPCGSDVLFVEQYNLILNVYCSSETAEGIAQCDTIMKDISIISN</sequence>
<gene>
    <name evidence="2" type="ORF">KC909_01540</name>
</gene>
<reference evidence="2" key="2">
    <citation type="journal article" date="2021" name="Microbiome">
        <title>Successional dynamics and alternative stable states in a saline activated sludge microbial community over 9 years.</title>
        <authorList>
            <person name="Wang Y."/>
            <person name="Ye J."/>
            <person name="Ju F."/>
            <person name="Liu L."/>
            <person name="Boyd J.A."/>
            <person name="Deng Y."/>
            <person name="Parks D.H."/>
            <person name="Jiang X."/>
            <person name="Yin X."/>
            <person name="Woodcroft B.J."/>
            <person name="Tyson G.W."/>
            <person name="Hugenholtz P."/>
            <person name="Polz M.F."/>
            <person name="Zhang T."/>
        </authorList>
    </citation>
    <scope>NUCLEOTIDE SEQUENCE</scope>
    <source>
        <strain evidence="2">HKST-UBA14</strain>
    </source>
</reference>
<evidence type="ECO:0000256" key="1">
    <source>
        <dbReference type="SAM" id="Phobius"/>
    </source>
</evidence>
<dbReference type="AlphaFoldDB" id="A0A955RJ34"/>
<feature type="transmembrane region" description="Helical" evidence="1">
    <location>
        <begin position="31"/>
        <end position="53"/>
    </location>
</feature>
<dbReference type="EMBL" id="JAGQLK010000020">
    <property type="protein sequence ID" value="MCA9383024.1"/>
    <property type="molecule type" value="Genomic_DNA"/>
</dbReference>
<keyword evidence="1" id="KW-0812">Transmembrane</keyword>